<reference evidence="3" key="1">
    <citation type="journal article" date="2014" name="Front. Microbiol.">
        <title>High frequency of phylogenetically diverse reductive dehalogenase-homologous genes in deep subseafloor sedimentary metagenomes.</title>
        <authorList>
            <person name="Kawai M."/>
            <person name="Futagami T."/>
            <person name="Toyoda A."/>
            <person name="Takaki Y."/>
            <person name="Nishi S."/>
            <person name="Hori S."/>
            <person name="Arai W."/>
            <person name="Tsubouchi T."/>
            <person name="Morono Y."/>
            <person name="Uchiyama I."/>
            <person name="Ito T."/>
            <person name="Fujiyama A."/>
            <person name="Inagaki F."/>
            <person name="Takami H."/>
        </authorList>
    </citation>
    <scope>NUCLEOTIDE SEQUENCE</scope>
    <source>
        <strain evidence="3">Expedition CK06-06</strain>
    </source>
</reference>
<dbReference type="InterPro" id="IPR015421">
    <property type="entry name" value="PyrdxlP-dep_Trfase_major"/>
</dbReference>
<proteinExistence type="predicted"/>
<organism evidence="3">
    <name type="scientific">marine sediment metagenome</name>
    <dbReference type="NCBI Taxonomy" id="412755"/>
    <lineage>
        <taxon>unclassified sequences</taxon>
        <taxon>metagenomes</taxon>
        <taxon>ecological metagenomes</taxon>
    </lineage>
</organism>
<dbReference type="PANTHER" id="PTHR11808:SF80">
    <property type="entry name" value="CYSTATHIONINE GAMMA-LYASE"/>
    <property type="match status" value="1"/>
</dbReference>
<dbReference type="PANTHER" id="PTHR11808">
    <property type="entry name" value="TRANS-SULFURATION ENZYME FAMILY MEMBER"/>
    <property type="match status" value="1"/>
</dbReference>
<dbReference type="GO" id="GO:0016846">
    <property type="term" value="F:carbon-sulfur lyase activity"/>
    <property type="evidence" value="ECO:0007669"/>
    <property type="project" value="TreeGrafter"/>
</dbReference>
<keyword evidence="2" id="KW-0663">Pyridoxal phosphate</keyword>
<sequence length="254" mass="27952">ARGIYTSTHSLFSKLDLWGIDVSFIDQTRPSEIAARIKENTKLIFLETPSNPLLDLADIGEIATLAKGKGARVMVDNTFATPYYQRPLNLGADIVIHSATKYLSGHLDTMGGIIVGGNDFIQSCAETLILMGGIMNPFNAWLIVRGTKTLPIRMEKHSQNALALARWLESQKNVERVFYPGLPSHPQHELARKQMDRFSGMVSFEVAGGEEGARRLLENIKLCSLGVSLGGPETLLEYPATMSHLKMSPEERAA</sequence>
<comment type="caution">
    <text evidence="3">The sequence shown here is derived from an EMBL/GenBank/DDBJ whole genome shotgun (WGS) entry which is preliminary data.</text>
</comment>
<evidence type="ECO:0000256" key="1">
    <source>
        <dbReference type="ARBA" id="ARBA00001933"/>
    </source>
</evidence>
<dbReference type="GO" id="GO:0005737">
    <property type="term" value="C:cytoplasm"/>
    <property type="evidence" value="ECO:0007669"/>
    <property type="project" value="TreeGrafter"/>
</dbReference>
<dbReference type="Pfam" id="PF01053">
    <property type="entry name" value="Cys_Met_Meta_PP"/>
    <property type="match status" value="1"/>
</dbReference>
<evidence type="ECO:0008006" key="4">
    <source>
        <dbReference type="Google" id="ProtNLM"/>
    </source>
</evidence>
<dbReference type="SUPFAM" id="SSF53383">
    <property type="entry name" value="PLP-dependent transferases"/>
    <property type="match status" value="1"/>
</dbReference>
<comment type="cofactor">
    <cofactor evidence="1">
        <name>pyridoxal 5'-phosphate</name>
        <dbReference type="ChEBI" id="CHEBI:597326"/>
    </cofactor>
</comment>
<feature type="non-terminal residue" evidence="3">
    <location>
        <position position="1"/>
    </location>
</feature>
<name>X0VV63_9ZZZZ</name>
<dbReference type="InterPro" id="IPR015422">
    <property type="entry name" value="PyrdxlP-dep_Trfase_small"/>
</dbReference>
<evidence type="ECO:0000256" key="2">
    <source>
        <dbReference type="ARBA" id="ARBA00022898"/>
    </source>
</evidence>
<dbReference type="GO" id="GO:0030170">
    <property type="term" value="F:pyridoxal phosphate binding"/>
    <property type="evidence" value="ECO:0007669"/>
    <property type="project" value="InterPro"/>
</dbReference>
<dbReference type="GO" id="GO:0019346">
    <property type="term" value="P:transsulfuration"/>
    <property type="evidence" value="ECO:0007669"/>
    <property type="project" value="InterPro"/>
</dbReference>
<dbReference type="InterPro" id="IPR015424">
    <property type="entry name" value="PyrdxlP-dep_Trfase"/>
</dbReference>
<dbReference type="Gene3D" id="3.90.1150.10">
    <property type="entry name" value="Aspartate Aminotransferase, domain 1"/>
    <property type="match status" value="1"/>
</dbReference>
<evidence type="ECO:0000313" key="3">
    <source>
        <dbReference type="EMBL" id="GAG22170.1"/>
    </source>
</evidence>
<dbReference type="AlphaFoldDB" id="X0VV63"/>
<protein>
    <recommendedName>
        <fullName evidence="4">Cystathionine gamma-synthase</fullName>
    </recommendedName>
</protein>
<feature type="non-terminal residue" evidence="3">
    <location>
        <position position="254"/>
    </location>
</feature>
<accession>X0VV63</accession>
<dbReference type="EMBL" id="BARS01039721">
    <property type="protein sequence ID" value="GAG22170.1"/>
    <property type="molecule type" value="Genomic_DNA"/>
</dbReference>
<dbReference type="InterPro" id="IPR000277">
    <property type="entry name" value="Cys/Met-Metab_PyrdxlP-dep_enz"/>
</dbReference>
<gene>
    <name evidence="3" type="ORF">S01H1_60633</name>
</gene>
<dbReference type="Gene3D" id="3.40.640.10">
    <property type="entry name" value="Type I PLP-dependent aspartate aminotransferase-like (Major domain)"/>
    <property type="match status" value="1"/>
</dbReference>